<proteinExistence type="predicted"/>
<reference evidence="1" key="2">
    <citation type="journal article" date="2022" name="New Phytol.">
        <title>Evolutionary transition to the ectomycorrhizal habit in the genomes of a hyperdiverse lineage of mushroom-forming fungi.</title>
        <authorList>
            <person name="Looney B."/>
            <person name="Miyauchi S."/>
            <person name="Morin E."/>
            <person name="Drula E."/>
            <person name="Courty P.E."/>
            <person name="Kohler A."/>
            <person name="Kuo A."/>
            <person name="LaButti K."/>
            <person name="Pangilinan J."/>
            <person name="Lipzen A."/>
            <person name="Riley R."/>
            <person name="Andreopoulos W."/>
            <person name="He G."/>
            <person name="Johnson J."/>
            <person name="Nolan M."/>
            <person name="Tritt A."/>
            <person name="Barry K.W."/>
            <person name="Grigoriev I.V."/>
            <person name="Nagy L.G."/>
            <person name="Hibbett D."/>
            <person name="Henrissat B."/>
            <person name="Matheny P.B."/>
            <person name="Labbe J."/>
            <person name="Martin F.M."/>
        </authorList>
    </citation>
    <scope>NUCLEOTIDE SEQUENCE</scope>
    <source>
        <strain evidence="1">FP105234-sp</strain>
    </source>
</reference>
<name>A0ACB8S6R8_9AGAM</name>
<dbReference type="Proteomes" id="UP000814033">
    <property type="component" value="Unassembled WGS sequence"/>
</dbReference>
<evidence type="ECO:0000313" key="1">
    <source>
        <dbReference type="EMBL" id="KAI0051458.1"/>
    </source>
</evidence>
<reference evidence="1" key="1">
    <citation type="submission" date="2021-02" db="EMBL/GenBank/DDBJ databases">
        <authorList>
            <consortium name="DOE Joint Genome Institute"/>
            <person name="Ahrendt S."/>
            <person name="Looney B.P."/>
            <person name="Miyauchi S."/>
            <person name="Morin E."/>
            <person name="Drula E."/>
            <person name="Courty P.E."/>
            <person name="Chicoki N."/>
            <person name="Fauchery L."/>
            <person name="Kohler A."/>
            <person name="Kuo A."/>
            <person name="Labutti K."/>
            <person name="Pangilinan J."/>
            <person name="Lipzen A."/>
            <person name="Riley R."/>
            <person name="Andreopoulos W."/>
            <person name="He G."/>
            <person name="Johnson J."/>
            <person name="Barry K.W."/>
            <person name="Grigoriev I.V."/>
            <person name="Nagy L."/>
            <person name="Hibbett D."/>
            <person name="Henrissat B."/>
            <person name="Matheny P.B."/>
            <person name="Labbe J."/>
            <person name="Martin F."/>
        </authorList>
    </citation>
    <scope>NUCLEOTIDE SEQUENCE</scope>
    <source>
        <strain evidence="1">FP105234-sp</strain>
    </source>
</reference>
<accession>A0ACB8S6R8</accession>
<sequence length="425" mass="44315">MSVQDTSSSEPVAASGISNQISATSRAAGDPTPGAVPPEKNIALSPTKNSSPVVPIDEHSSSSPKATPSTGENATQSPTQQSDSLSNSDTSSTGTVTPPLKETTSPQEPSSGPVTPTNSTTPIAESPAPGQIPDPETVTSPHKSARDSLTSSRPAPPSPAASRRTSAALSRSSTRSRPSSTFTSTPAASSRLSVTDAEPDVDTGLTLDTPKPPTASSMLVKIRDFAFPPSDARHIGTGPLTPRPNKRLRRPMSTWSSSSASSAGERDEAEADAETDDAGRGSWNGFGGWGMRHLSWFGGVRDPAAAPSQGDFARNFADDLPEGVDAPEDVYSDPDEFDDDDEGEGDGERELLPGMYRAVYAFDPEGTAEMALEEDQMVRVIGRGGGVGWAIVVREGGEGHALVPEDYLEPVRLDRDADSGDEDEG</sequence>
<organism evidence="1 2">
    <name type="scientific">Auriscalpium vulgare</name>
    <dbReference type="NCBI Taxonomy" id="40419"/>
    <lineage>
        <taxon>Eukaryota</taxon>
        <taxon>Fungi</taxon>
        <taxon>Dikarya</taxon>
        <taxon>Basidiomycota</taxon>
        <taxon>Agaricomycotina</taxon>
        <taxon>Agaricomycetes</taxon>
        <taxon>Russulales</taxon>
        <taxon>Auriscalpiaceae</taxon>
        <taxon>Auriscalpium</taxon>
    </lineage>
</organism>
<keyword evidence="2" id="KW-1185">Reference proteome</keyword>
<gene>
    <name evidence="1" type="ORF">FA95DRAFT_1554550</name>
</gene>
<dbReference type="EMBL" id="MU275852">
    <property type="protein sequence ID" value="KAI0051458.1"/>
    <property type="molecule type" value="Genomic_DNA"/>
</dbReference>
<evidence type="ECO:0000313" key="2">
    <source>
        <dbReference type="Proteomes" id="UP000814033"/>
    </source>
</evidence>
<protein>
    <submittedName>
        <fullName evidence="1">Uncharacterized protein</fullName>
    </submittedName>
</protein>
<comment type="caution">
    <text evidence="1">The sequence shown here is derived from an EMBL/GenBank/DDBJ whole genome shotgun (WGS) entry which is preliminary data.</text>
</comment>